<name>A0A1I7YS46_9BILA</name>
<evidence type="ECO:0000256" key="1">
    <source>
        <dbReference type="ARBA" id="ARBA00004370"/>
    </source>
</evidence>
<proteinExistence type="predicted"/>
<dbReference type="WBParaSite" id="L893_g18933.t1">
    <property type="protein sequence ID" value="L893_g18933.t1"/>
    <property type="gene ID" value="L893_g18933"/>
</dbReference>
<keyword evidence="4 5" id="KW-0472">Membrane</keyword>
<protein>
    <submittedName>
        <fullName evidence="8">G_PROTEIN_RECEP_F1_2 domain-containing protein</fullName>
    </submittedName>
</protein>
<dbReference type="Gene3D" id="1.20.1070.10">
    <property type="entry name" value="Rhodopsin 7-helix transmembrane proteins"/>
    <property type="match status" value="1"/>
</dbReference>
<evidence type="ECO:0000256" key="2">
    <source>
        <dbReference type="ARBA" id="ARBA00022692"/>
    </source>
</evidence>
<dbReference type="SUPFAM" id="SSF81321">
    <property type="entry name" value="Family A G protein-coupled receptor-like"/>
    <property type="match status" value="1"/>
</dbReference>
<dbReference type="InterPro" id="IPR017452">
    <property type="entry name" value="GPCR_Rhodpsn_7TM"/>
</dbReference>
<sequence length="386" mass="43810">MTLREQTMKAISAILQSSTNSMLFQYEMYPLARFVFVMFSATIAALGTVGNLLLVYIFVTRRYPNTPPTLYPLILAMLDTLMCTLYILLFGVDAAVVFLHVESLFVLYYSYIVPAFVLSRMTQLAIPYMLIFATLERFVWINPSGHAVLQKMYSTRGRYVTVGVTLFVCACLRLPTAWATKVFEHESCPDFFRTKTTGAAEWVGESFVYHILDFHFLSIVQTVVPFFVLLTFNVIIVRKLTTAKANCSDVPIGHYSPKCQTSPTDSLPTAALVQKSSLRRQMSTSLKSAVYTMVAIVTSYIFSNSLHLCLTVLERSDSTLLKHPTDPELASTFHTTFSDVVSFVYMFTSAIRILIYYQCNTAIRNDLRDMFISWFTGYDKKEIVMV</sequence>
<evidence type="ECO:0000256" key="4">
    <source>
        <dbReference type="ARBA" id="ARBA00023136"/>
    </source>
</evidence>
<comment type="subcellular location">
    <subcellularLocation>
        <location evidence="1">Membrane</location>
    </subcellularLocation>
</comment>
<evidence type="ECO:0000313" key="7">
    <source>
        <dbReference type="Proteomes" id="UP000095287"/>
    </source>
</evidence>
<dbReference type="PANTHER" id="PTHR46709">
    <property type="entry name" value="PROTEIN CBG23488-RELATED"/>
    <property type="match status" value="1"/>
</dbReference>
<evidence type="ECO:0000256" key="3">
    <source>
        <dbReference type="ARBA" id="ARBA00022989"/>
    </source>
</evidence>
<evidence type="ECO:0000256" key="5">
    <source>
        <dbReference type="SAM" id="Phobius"/>
    </source>
</evidence>
<dbReference type="PANTHER" id="PTHR46709:SF14">
    <property type="entry name" value="G-PROTEIN COUPLED RECEPTORS FAMILY 1 PROFILE DOMAIN-CONTAINING PROTEIN"/>
    <property type="match status" value="1"/>
</dbReference>
<organism evidence="7 8">
    <name type="scientific">Steinernema glaseri</name>
    <dbReference type="NCBI Taxonomy" id="37863"/>
    <lineage>
        <taxon>Eukaryota</taxon>
        <taxon>Metazoa</taxon>
        <taxon>Ecdysozoa</taxon>
        <taxon>Nematoda</taxon>
        <taxon>Chromadorea</taxon>
        <taxon>Rhabditida</taxon>
        <taxon>Tylenchina</taxon>
        <taxon>Panagrolaimomorpha</taxon>
        <taxon>Strongyloidoidea</taxon>
        <taxon>Steinernematidae</taxon>
        <taxon>Steinernema</taxon>
    </lineage>
</organism>
<reference evidence="8" key="1">
    <citation type="submission" date="2016-11" db="UniProtKB">
        <authorList>
            <consortium name="WormBaseParasite"/>
        </authorList>
    </citation>
    <scope>IDENTIFICATION</scope>
</reference>
<keyword evidence="2 5" id="KW-0812">Transmembrane</keyword>
<keyword evidence="3 5" id="KW-1133">Transmembrane helix</keyword>
<dbReference type="GO" id="GO:0016020">
    <property type="term" value="C:membrane"/>
    <property type="evidence" value="ECO:0007669"/>
    <property type="project" value="UniProtKB-SubCell"/>
</dbReference>
<feature type="transmembrane region" description="Helical" evidence="5">
    <location>
        <begin position="214"/>
        <end position="236"/>
    </location>
</feature>
<feature type="transmembrane region" description="Helical" evidence="5">
    <location>
        <begin position="159"/>
        <end position="179"/>
    </location>
</feature>
<feature type="transmembrane region" description="Helical" evidence="5">
    <location>
        <begin position="70"/>
        <end position="89"/>
    </location>
</feature>
<accession>A0A1I7YS46</accession>
<feature type="transmembrane region" description="Helical" evidence="5">
    <location>
        <begin position="31"/>
        <end position="58"/>
    </location>
</feature>
<feature type="transmembrane region" description="Helical" evidence="5">
    <location>
        <begin position="333"/>
        <end position="355"/>
    </location>
</feature>
<feature type="transmembrane region" description="Helical" evidence="5">
    <location>
        <begin position="95"/>
        <end position="118"/>
    </location>
</feature>
<keyword evidence="7" id="KW-1185">Reference proteome</keyword>
<evidence type="ECO:0000313" key="8">
    <source>
        <dbReference type="WBParaSite" id="L893_g18933.t1"/>
    </source>
</evidence>
<dbReference type="PROSITE" id="PS50262">
    <property type="entry name" value="G_PROTEIN_RECEP_F1_2"/>
    <property type="match status" value="1"/>
</dbReference>
<evidence type="ECO:0000259" key="6">
    <source>
        <dbReference type="PROSITE" id="PS50262"/>
    </source>
</evidence>
<dbReference type="Proteomes" id="UP000095287">
    <property type="component" value="Unplaced"/>
</dbReference>
<feature type="domain" description="G-protein coupled receptors family 1 profile" evidence="6">
    <location>
        <begin position="50"/>
        <end position="356"/>
    </location>
</feature>
<feature type="transmembrane region" description="Helical" evidence="5">
    <location>
        <begin position="289"/>
        <end position="313"/>
    </location>
</feature>
<dbReference type="AlphaFoldDB" id="A0A1I7YS46"/>